<feature type="region of interest" description="Disordered" evidence="1">
    <location>
        <begin position="62"/>
        <end position="90"/>
    </location>
</feature>
<evidence type="ECO:0000256" key="1">
    <source>
        <dbReference type="SAM" id="MobiDB-lite"/>
    </source>
</evidence>
<evidence type="ECO:0000313" key="3">
    <source>
        <dbReference type="Proteomes" id="UP000077266"/>
    </source>
</evidence>
<name>A0A165Z9N5_EXIGL</name>
<dbReference type="EMBL" id="KV426463">
    <property type="protein sequence ID" value="KZV80629.1"/>
    <property type="molecule type" value="Genomic_DNA"/>
</dbReference>
<organism evidence="2 3">
    <name type="scientific">Exidia glandulosa HHB12029</name>
    <dbReference type="NCBI Taxonomy" id="1314781"/>
    <lineage>
        <taxon>Eukaryota</taxon>
        <taxon>Fungi</taxon>
        <taxon>Dikarya</taxon>
        <taxon>Basidiomycota</taxon>
        <taxon>Agaricomycotina</taxon>
        <taxon>Agaricomycetes</taxon>
        <taxon>Auriculariales</taxon>
        <taxon>Exidiaceae</taxon>
        <taxon>Exidia</taxon>
    </lineage>
</organism>
<keyword evidence="3" id="KW-1185">Reference proteome</keyword>
<feature type="compositionally biased region" description="Basic residues" evidence="1">
    <location>
        <begin position="76"/>
        <end position="86"/>
    </location>
</feature>
<proteinExistence type="predicted"/>
<evidence type="ECO:0000313" key="2">
    <source>
        <dbReference type="EMBL" id="KZV80629.1"/>
    </source>
</evidence>
<protein>
    <submittedName>
        <fullName evidence="2">Uncharacterized protein</fullName>
    </submittedName>
</protein>
<reference evidence="2 3" key="1">
    <citation type="journal article" date="2016" name="Mol. Biol. Evol.">
        <title>Comparative Genomics of Early-Diverging Mushroom-Forming Fungi Provides Insights into the Origins of Lignocellulose Decay Capabilities.</title>
        <authorList>
            <person name="Nagy L.G."/>
            <person name="Riley R."/>
            <person name="Tritt A."/>
            <person name="Adam C."/>
            <person name="Daum C."/>
            <person name="Floudas D."/>
            <person name="Sun H."/>
            <person name="Yadav J.S."/>
            <person name="Pangilinan J."/>
            <person name="Larsson K.H."/>
            <person name="Matsuura K."/>
            <person name="Barry K."/>
            <person name="Labutti K."/>
            <person name="Kuo R."/>
            <person name="Ohm R.A."/>
            <person name="Bhattacharya S.S."/>
            <person name="Shirouzu T."/>
            <person name="Yoshinaga Y."/>
            <person name="Martin F.M."/>
            <person name="Grigoriev I.V."/>
            <person name="Hibbett D.S."/>
        </authorList>
    </citation>
    <scope>NUCLEOTIDE SEQUENCE [LARGE SCALE GENOMIC DNA]</scope>
    <source>
        <strain evidence="2 3">HHB12029</strain>
    </source>
</reference>
<feature type="compositionally biased region" description="Polar residues" evidence="1">
    <location>
        <begin position="62"/>
        <end position="74"/>
    </location>
</feature>
<dbReference type="InParanoid" id="A0A165Z9N5"/>
<dbReference type="Proteomes" id="UP000077266">
    <property type="component" value="Unassembled WGS sequence"/>
</dbReference>
<accession>A0A165Z9N5</accession>
<dbReference type="AlphaFoldDB" id="A0A165Z9N5"/>
<gene>
    <name evidence="2" type="ORF">EXIGLDRAFT_409179</name>
</gene>
<sequence>MQRIRRLLPTTAKLWVSRKAATLAASIHSGISALATHRTLAASEMRLKHVGDTRTVTRGISQKSEISKPSSLQRAASRKSRGRRNCASRCPGTIAHRSPVHWASELSATLLDRPSGFSSGQDVLYTRAHRVGNTWLKPLSLRLEQTREPSYFATCILFS</sequence>